<sequence length="366" mass="42042">MNHIRYILFAPLFVLGACSSGTWEDIELPKPEEMEEEFSNVNFSASMNQGQEGDGDTPYFRSGDEIRISTPSSYATPDFDKTGGYYTYVYSEKKDDEYPYKFEEKVEGSGFDWRTLQPTSIYYFFEAMYFPGKGHQYYKDVPYRQDNVANYLKADLLLAHHRVPISERGNNVQLVFHHAFAMVEVEVTLPEAETPIDGVFPRDAMEEVYMRDMLITYDVNYAEVISNDGLRTTRGLLEDDGGTRKNVTMYKLEDKREPDASNDKIIRHTYIYRGIVPAQAFDGAHNGADFLYFMVKENNGSDKLTKYRFTPNKSLTLNSSTKLKLRLTIQKGDQEAALLRTEIQPWSNANANILAEKQNTTNDTNR</sequence>
<accession>A0A5M5XCR8</accession>
<dbReference type="CDD" id="cd13120">
    <property type="entry name" value="BF2867_like_N"/>
    <property type="match status" value="1"/>
</dbReference>
<proteinExistence type="predicted"/>
<protein>
    <submittedName>
        <fullName evidence="1">Fimbrillin family protein</fullName>
    </submittedName>
</protein>
<evidence type="ECO:0000313" key="1">
    <source>
        <dbReference type="EMBL" id="KAA5208422.1"/>
    </source>
</evidence>
<dbReference type="AlphaFoldDB" id="A0A5M5XCR8"/>
<evidence type="ECO:0000313" key="2">
    <source>
        <dbReference type="Proteomes" id="UP000429838"/>
    </source>
</evidence>
<gene>
    <name evidence="1" type="ORF">F2Z25_06940</name>
</gene>
<name>A0A5M5XCR8_BACFG</name>
<comment type="caution">
    <text evidence="1">The sequence shown here is derived from an EMBL/GenBank/DDBJ whole genome shotgun (WGS) entry which is preliminary data.</text>
</comment>
<dbReference type="EMBL" id="VWAQ01000005">
    <property type="protein sequence ID" value="KAA5208422.1"/>
    <property type="molecule type" value="Genomic_DNA"/>
</dbReference>
<dbReference type="PROSITE" id="PS51257">
    <property type="entry name" value="PROKAR_LIPOPROTEIN"/>
    <property type="match status" value="1"/>
</dbReference>
<reference evidence="1 2" key="1">
    <citation type="journal article" date="2019" name="Nat. Med.">
        <title>A library of human gut bacterial isolates paired with longitudinal multiomics data enables mechanistic microbiome research.</title>
        <authorList>
            <person name="Poyet M."/>
            <person name="Groussin M."/>
            <person name="Gibbons S.M."/>
            <person name="Avila-Pacheco J."/>
            <person name="Jiang X."/>
            <person name="Kearney S.M."/>
            <person name="Perrotta A.R."/>
            <person name="Berdy B."/>
            <person name="Zhao S."/>
            <person name="Lieberman T.D."/>
            <person name="Swanson P.K."/>
            <person name="Smith M."/>
            <person name="Roesemann S."/>
            <person name="Alexander J.E."/>
            <person name="Rich S.A."/>
            <person name="Livny J."/>
            <person name="Vlamakis H."/>
            <person name="Clish C."/>
            <person name="Bullock K."/>
            <person name="Deik A."/>
            <person name="Scott J."/>
            <person name="Pierce K.A."/>
            <person name="Xavier R.J."/>
            <person name="Alm E.J."/>
        </authorList>
    </citation>
    <scope>NUCLEOTIDE SEQUENCE [LARGE SCALE GENOMIC DNA]</scope>
    <source>
        <strain evidence="1 2">BIOML-A1</strain>
    </source>
</reference>
<dbReference type="Proteomes" id="UP000429838">
    <property type="component" value="Unassembled WGS sequence"/>
</dbReference>
<organism evidence="1 2">
    <name type="scientific">Bacteroides fragilis</name>
    <dbReference type="NCBI Taxonomy" id="817"/>
    <lineage>
        <taxon>Bacteria</taxon>
        <taxon>Pseudomonadati</taxon>
        <taxon>Bacteroidota</taxon>
        <taxon>Bacteroidia</taxon>
        <taxon>Bacteroidales</taxon>
        <taxon>Bacteroidaceae</taxon>
        <taxon>Bacteroides</taxon>
    </lineage>
</organism>